<dbReference type="eggNOG" id="ENOG5033CDF">
    <property type="taxonomic scope" value="Bacteria"/>
</dbReference>
<dbReference type="KEGG" id="sgl:SG1690"/>
<dbReference type="OrthoDB" id="6630484at2"/>
<dbReference type="EMBL" id="AP008232">
    <property type="protein sequence ID" value="BAE74965.1"/>
    <property type="molecule type" value="Genomic_DNA"/>
</dbReference>
<name>Q2NSB0_SODGM</name>
<accession>Q2NSB0</accession>
<organism evidence="2 3">
    <name type="scientific">Sodalis glossinidius (strain morsitans)</name>
    <dbReference type="NCBI Taxonomy" id="343509"/>
    <lineage>
        <taxon>Bacteria</taxon>
        <taxon>Pseudomonadati</taxon>
        <taxon>Pseudomonadota</taxon>
        <taxon>Gammaproteobacteria</taxon>
        <taxon>Enterobacterales</taxon>
        <taxon>Bruguierivoracaceae</taxon>
        <taxon>Sodalis</taxon>
    </lineage>
</organism>
<reference evidence="2 3" key="1">
    <citation type="journal article" date="2006" name="Genome Res.">
        <title>Massive genome erosion and functional adaptations provide insights into the symbiotic lifestyle of Sodalis glossinidius in the tsetse host.</title>
        <authorList>
            <person name="Toh H."/>
            <person name="Weiss B.L."/>
            <person name="Perkin S.A.H."/>
            <person name="Yamashita A."/>
            <person name="Oshima K."/>
            <person name="Hattori M."/>
            <person name="Aksoy S."/>
        </authorList>
    </citation>
    <scope>NUCLEOTIDE SEQUENCE [LARGE SCALE GENOMIC DNA]</scope>
    <source>
        <strain evidence="3">morsitans</strain>
    </source>
</reference>
<dbReference type="HOGENOM" id="CLU_1765149_0_0_6"/>
<dbReference type="Proteomes" id="UP000001932">
    <property type="component" value="Chromosome"/>
</dbReference>
<sequence length="152" mass="16078">MALLSTGATTMARKRKTVEIPGQESTTAAEVATDEQAGNQTLPEGVGTADEQTVQQRVSALLDSTVQAKRNAILSMLDAQAAAIITRFDALGFTDMADQKLTDNLSFLELVKKAITAAPVAPLGVVTNNEEGKRQPVLGKPILTEHGWHVPG</sequence>
<proteinExistence type="predicted"/>
<dbReference type="BioCyc" id="SGLO343509:SGP1_RS15380-MONOMER"/>
<evidence type="ECO:0000313" key="3">
    <source>
        <dbReference type="Proteomes" id="UP000001932"/>
    </source>
</evidence>
<evidence type="ECO:0000256" key="1">
    <source>
        <dbReference type="SAM" id="MobiDB-lite"/>
    </source>
</evidence>
<evidence type="ECO:0000313" key="2">
    <source>
        <dbReference type="EMBL" id="BAE74965.1"/>
    </source>
</evidence>
<dbReference type="AlphaFoldDB" id="Q2NSB0"/>
<keyword evidence="3" id="KW-1185">Reference proteome</keyword>
<protein>
    <submittedName>
        <fullName evidence="2">Uncharacterized protein</fullName>
    </submittedName>
</protein>
<gene>
    <name evidence="2" type="ordered locus">SG1690</name>
</gene>
<feature type="region of interest" description="Disordered" evidence="1">
    <location>
        <begin position="1"/>
        <end position="47"/>
    </location>
</feature>